<evidence type="ECO:0000313" key="2">
    <source>
        <dbReference type="EMBL" id="MFD1465424.1"/>
    </source>
</evidence>
<dbReference type="CDD" id="cd00093">
    <property type="entry name" value="HTH_XRE"/>
    <property type="match status" value="1"/>
</dbReference>
<dbReference type="Proteomes" id="UP001597244">
    <property type="component" value="Unassembled WGS sequence"/>
</dbReference>
<organism evidence="2 3">
    <name type="scientific">Lapidilactobacillus mulanensis</name>
    <dbReference type="NCBI Taxonomy" id="2485999"/>
    <lineage>
        <taxon>Bacteria</taxon>
        <taxon>Bacillati</taxon>
        <taxon>Bacillota</taxon>
        <taxon>Bacilli</taxon>
        <taxon>Lactobacillales</taxon>
        <taxon>Lactobacillaceae</taxon>
        <taxon>Lapidilactobacillus</taxon>
    </lineage>
</organism>
<dbReference type="InterPro" id="IPR053163">
    <property type="entry name" value="HTH-type_regulator_Rgg"/>
</dbReference>
<dbReference type="InterPro" id="IPR001387">
    <property type="entry name" value="Cro/C1-type_HTH"/>
</dbReference>
<dbReference type="SMART" id="SM00530">
    <property type="entry name" value="HTH_XRE"/>
    <property type="match status" value="1"/>
</dbReference>
<dbReference type="InterPro" id="IPR011990">
    <property type="entry name" value="TPR-like_helical_dom_sf"/>
</dbReference>
<sequence length="336" mass="38967">MLGSIIKRFREEQNLTQQELYTGLLSKRQAIRFENGEVDLKANSLLTVMSRLELDLETLQHLNTEQPKSDDTARSAYQQLKFDSLEDPAPLAFYEQYRNSADPKVKQLAIMAHLKYWLDADLPTEERLWLATYYLDKVSLTIDQLTILLKEVLLLDPMVVESTFQRIADNLARFKFHSDYYRLSKLLLQNRFWYAIEIKALPEARKVLADPMWQADNPTLNEKMSYLIFQQFVEIADTDSRVAVEQIKQITGTLFVLSPESAQFIQDGYLDTVRHLRQLYGYHVVWSDEEIGVIVRLLESIPKKAKQDLGTYLQGFPGLTAAIAKKGNPLSYYRDK</sequence>
<reference evidence="3" key="1">
    <citation type="journal article" date="2019" name="Int. J. Syst. Evol. Microbiol.">
        <title>The Global Catalogue of Microorganisms (GCM) 10K type strain sequencing project: providing services to taxonomists for standard genome sequencing and annotation.</title>
        <authorList>
            <consortium name="The Broad Institute Genomics Platform"/>
            <consortium name="The Broad Institute Genome Sequencing Center for Infectious Disease"/>
            <person name="Wu L."/>
            <person name="Ma J."/>
        </authorList>
    </citation>
    <scope>NUCLEOTIDE SEQUENCE [LARGE SCALE GENOMIC DNA]</scope>
    <source>
        <strain evidence="3">CCM 8951</strain>
    </source>
</reference>
<evidence type="ECO:0000259" key="1">
    <source>
        <dbReference type="PROSITE" id="PS50943"/>
    </source>
</evidence>
<dbReference type="Gene3D" id="1.25.40.10">
    <property type="entry name" value="Tetratricopeptide repeat domain"/>
    <property type="match status" value="1"/>
</dbReference>
<protein>
    <submittedName>
        <fullName evidence="2">Helix-turn-helix domain-containing protein</fullName>
    </submittedName>
</protein>
<dbReference type="InterPro" id="IPR010982">
    <property type="entry name" value="Lambda_DNA-bd_dom_sf"/>
</dbReference>
<dbReference type="EMBL" id="JBHTOF010000032">
    <property type="protein sequence ID" value="MFD1465424.1"/>
    <property type="molecule type" value="Genomic_DNA"/>
</dbReference>
<name>A0ABW4DPG0_9LACO</name>
<dbReference type="SUPFAM" id="SSF47413">
    <property type="entry name" value="lambda repressor-like DNA-binding domains"/>
    <property type="match status" value="1"/>
</dbReference>
<dbReference type="RefSeq" id="WP_125576627.1">
    <property type="nucleotide sequence ID" value="NZ_JBHTOF010000032.1"/>
</dbReference>
<dbReference type="PANTHER" id="PTHR37038">
    <property type="entry name" value="TRANSCRIPTIONAL REGULATOR-RELATED"/>
    <property type="match status" value="1"/>
</dbReference>
<dbReference type="PROSITE" id="PS50943">
    <property type="entry name" value="HTH_CROC1"/>
    <property type="match status" value="1"/>
</dbReference>
<keyword evidence="3" id="KW-1185">Reference proteome</keyword>
<evidence type="ECO:0000313" key="3">
    <source>
        <dbReference type="Proteomes" id="UP001597244"/>
    </source>
</evidence>
<comment type="caution">
    <text evidence="2">The sequence shown here is derived from an EMBL/GenBank/DDBJ whole genome shotgun (WGS) entry which is preliminary data.</text>
</comment>
<proteinExistence type="predicted"/>
<accession>A0ABW4DPG0</accession>
<gene>
    <name evidence="2" type="ORF">ACFQ4L_04865</name>
</gene>
<feature type="domain" description="HTH cro/C1-type" evidence="1">
    <location>
        <begin position="6"/>
        <end position="59"/>
    </location>
</feature>